<dbReference type="GO" id="GO:0008410">
    <property type="term" value="F:CoA-transferase activity"/>
    <property type="evidence" value="ECO:0007669"/>
    <property type="project" value="TreeGrafter"/>
</dbReference>
<dbReference type="EMBL" id="CAEZSR010000077">
    <property type="protein sequence ID" value="CAB4566272.1"/>
    <property type="molecule type" value="Genomic_DNA"/>
</dbReference>
<evidence type="ECO:0000313" key="2">
    <source>
        <dbReference type="EMBL" id="CAB4566272.1"/>
    </source>
</evidence>
<dbReference type="Pfam" id="PF02515">
    <property type="entry name" value="CoA_transf_3"/>
    <property type="match status" value="1"/>
</dbReference>
<sequence>MLDLTSVIMGPLATQVLGDLGADVICIEAAGGDTNRIMGPGPMAGMSGTSLNLLRNKRNVCLDLKHPDARAAVLRLLATCDVFVTNLRPGPLDRLGLGYDAVRAVRPDVVMCRAHGWASDPDGGGAADRPAYDDVIQAASGVADTFRLRDGVPAMAPTLVADKVAGMAISQAVLAALFHRARTGEGQFVEVAMMDALRAFTLVEHACAAVTEPALGPAGYPRITTPHRRPFATTDGWIAVLPYSSENYRAVFREGGRDELLDDPRIATAASRMAHAGDLYAIVAEVVATRSTEFWVAFCAEHDIPAGAVRTLDELVAELPVVEHPRAGRYHEIPVPWRFSATPASTRRPAPLLGEHTHEVLAEIGYGDDEIDALRASGAIPA</sequence>
<evidence type="ECO:0000256" key="1">
    <source>
        <dbReference type="ARBA" id="ARBA00022679"/>
    </source>
</evidence>
<keyword evidence="1" id="KW-0808">Transferase</keyword>
<organism evidence="2">
    <name type="scientific">freshwater metagenome</name>
    <dbReference type="NCBI Taxonomy" id="449393"/>
    <lineage>
        <taxon>unclassified sequences</taxon>
        <taxon>metagenomes</taxon>
        <taxon>ecological metagenomes</taxon>
    </lineage>
</organism>
<reference evidence="2" key="1">
    <citation type="submission" date="2020-05" db="EMBL/GenBank/DDBJ databases">
        <authorList>
            <person name="Chiriac C."/>
            <person name="Salcher M."/>
            <person name="Ghai R."/>
            <person name="Kavagutti S V."/>
        </authorList>
    </citation>
    <scope>NUCLEOTIDE SEQUENCE</scope>
</reference>
<accession>A0A6J6DQ85</accession>
<dbReference type="InterPro" id="IPR050483">
    <property type="entry name" value="CoA-transferase_III_domain"/>
</dbReference>
<protein>
    <submittedName>
        <fullName evidence="2">Unannotated protein</fullName>
    </submittedName>
</protein>
<dbReference type="PANTHER" id="PTHR48207">
    <property type="entry name" value="SUCCINATE--HYDROXYMETHYLGLUTARATE COA-TRANSFERASE"/>
    <property type="match status" value="1"/>
</dbReference>
<dbReference type="InterPro" id="IPR044855">
    <property type="entry name" value="CoA-Trfase_III_dom3_sf"/>
</dbReference>
<dbReference type="AlphaFoldDB" id="A0A6J6DQ85"/>
<proteinExistence type="predicted"/>
<dbReference type="InterPro" id="IPR023606">
    <property type="entry name" value="CoA-Trfase_III_dom_1_sf"/>
</dbReference>
<dbReference type="Gene3D" id="3.40.50.10540">
    <property type="entry name" value="Crotonobetainyl-coa:carnitine coa-transferase, domain 1"/>
    <property type="match status" value="1"/>
</dbReference>
<gene>
    <name evidence="2" type="ORF">UFOPK1493_02115</name>
</gene>
<dbReference type="InterPro" id="IPR003673">
    <property type="entry name" value="CoA-Trfase_fam_III"/>
</dbReference>
<dbReference type="Gene3D" id="3.30.1540.10">
    <property type="entry name" value="formyl-coa transferase, domain 3"/>
    <property type="match status" value="1"/>
</dbReference>
<name>A0A6J6DQ85_9ZZZZ</name>
<dbReference type="PANTHER" id="PTHR48207:SF4">
    <property type="entry name" value="BLL6097 PROTEIN"/>
    <property type="match status" value="1"/>
</dbReference>
<dbReference type="SUPFAM" id="SSF89796">
    <property type="entry name" value="CoA-transferase family III (CaiB/BaiF)"/>
    <property type="match status" value="1"/>
</dbReference>